<evidence type="ECO:0000256" key="2">
    <source>
        <dbReference type="SAM" id="Phobius"/>
    </source>
</evidence>
<feature type="region of interest" description="Disordered" evidence="1">
    <location>
        <begin position="438"/>
        <end position="515"/>
    </location>
</feature>
<feature type="transmembrane region" description="Helical" evidence="2">
    <location>
        <begin position="269"/>
        <end position="285"/>
    </location>
</feature>
<feature type="transmembrane region" description="Helical" evidence="2">
    <location>
        <begin position="174"/>
        <end position="194"/>
    </location>
</feature>
<feature type="transmembrane region" description="Helical" evidence="2">
    <location>
        <begin position="329"/>
        <end position="353"/>
    </location>
</feature>
<feature type="compositionally biased region" description="Low complexity" evidence="1">
    <location>
        <begin position="486"/>
        <end position="498"/>
    </location>
</feature>
<dbReference type="Proteomes" id="UP001470230">
    <property type="component" value="Unassembled WGS sequence"/>
</dbReference>
<comment type="caution">
    <text evidence="3">The sequence shown here is derived from an EMBL/GenBank/DDBJ whole genome shotgun (WGS) entry which is preliminary data.</text>
</comment>
<accession>A0ABR2HBJ9</accession>
<evidence type="ECO:0000256" key="1">
    <source>
        <dbReference type="SAM" id="MobiDB-lite"/>
    </source>
</evidence>
<feature type="transmembrane region" description="Helical" evidence="2">
    <location>
        <begin position="359"/>
        <end position="378"/>
    </location>
</feature>
<keyword evidence="2" id="KW-0812">Transmembrane</keyword>
<feature type="transmembrane region" description="Helical" evidence="2">
    <location>
        <begin position="214"/>
        <end position="234"/>
    </location>
</feature>
<organism evidence="3 4">
    <name type="scientific">Tritrichomonas musculus</name>
    <dbReference type="NCBI Taxonomy" id="1915356"/>
    <lineage>
        <taxon>Eukaryota</taxon>
        <taxon>Metamonada</taxon>
        <taxon>Parabasalia</taxon>
        <taxon>Tritrichomonadida</taxon>
        <taxon>Tritrichomonadidae</taxon>
        <taxon>Tritrichomonas</taxon>
    </lineage>
</organism>
<feature type="compositionally biased region" description="Basic and acidic residues" evidence="1">
    <location>
        <begin position="464"/>
        <end position="482"/>
    </location>
</feature>
<keyword evidence="4" id="KW-1185">Reference proteome</keyword>
<gene>
    <name evidence="3" type="ORF">M9Y10_025152</name>
</gene>
<proteinExistence type="predicted"/>
<evidence type="ECO:0008006" key="5">
    <source>
        <dbReference type="Google" id="ProtNLM"/>
    </source>
</evidence>
<feature type="compositionally biased region" description="Basic and acidic residues" evidence="1">
    <location>
        <begin position="500"/>
        <end position="515"/>
    </location>
</feature>
<protein>
    <recommendedName>
        <fullName evidence="5">Intimal thickness related receptor IRP domain-containing protein</fullName>
    </recommendedName>
</protein>
<feature type="transmembrane region" description="Helical" evidence="2">
    <location>
        <begin position="142"/>
        <end position="162"/>
    </location>
</feature>
<evidence type="ECO:0000313" key="4">
    <source>
        <dbReference type="Proteomes" id="UP001470230"/>
    </source>
</evidence>
<sequence>MFFLYLLTILNYKFSSKLRPYTKYQLPEYYHFKSSGEYSIEIDSSKQRKFPIEIDFFVCKKSEFRKFYKKDHFNCTIYHNIIVESNESTYKLSGTISKKGAYQILFFPIKNVIDSEILIKLRNPNSYLDSFILPSIYWEPTYASLLSLFLLLWLINSIMYFGNCRLFILSMHNLLTKSYLLILLSSILIINELWKSHLHDKTQPYHNLTIASLFFQYLIVSYSMLIASTGLSILTEKVSFSTKIKFLCFSLLLTLPPTILINTKVASTNWRFFFYFVIIVGIYVFHDQMTTYSNKTIQGFVVYLYAIGKAGFHPVTTPVYREYLLFDSVFNCILMVFFFGVFLFAIWLLFGLIFTVRLILHDLILLMFAVPMGFYYRYRKGMRNGYSRIGDYDNGREPMRVLASDIAKINLSTFEMEGDDDSQRERVDWENGMILPPRPIIVTSNENQSRDENEGANNNEDEERNDKENENDENKENEKVEDNNDVNENADNNDNIDNNQDDKNEPIIENIKLDT</sequence>
<dbReference type="EMBL" id="JAPFFF010000035">
    <property type="protein sequence ID" value="KAK8843297.1"/>
    <property type="molecule type" value="Genomic_DNA"/>
</dbReference>
<reference evidence="3 4" key="1">
    <citation type="submission" date="2024-04" db="EMBL/GenBank/DDBJ databases">
        <title>Tritrichomonas musculus Genome.</title>
        <authorList>
            <person name="Alves-Ferreira E."/>
            <person name="Grigg M."/>
            <person name="Lorenzi H."/>
            <person name="Galac M."/>
        </authorList>
    </citation>
    <scope>NUCLEOTIDE SEQUENCE [LARGE SCALE GENOMIC DNA]</scope>
    <source>
        <strain evidence="3 4">EAF2021</strain>
    </source>
</reference>
<keyword evidence="2" id="KW-0472">Membrane</keyword>
<evidence type="ECO:0000313" key="3">
    <source>
        <dbReference type="EMBL" id="KAK8843297.1"/>
    </source>
</evidence>
<name>A0ABR2HBJ9_9EUKA</name>
<keyword evidence="2" id="KW-1133">Transmembrane helix</keyword>